<dbReference type="InterPro" id="IPR006140">
    <property type="entry name" value="D-isomer_DH_NAD-bd"/>
</dbReference>
<dbReference type="STRING" id="170623.SAMN04244579_04868"/>
<dbReference type="InterPro" id="IPR036291">
    <property type="entry name" value="NAD(P)-bd_dom_sf"/>
</dbReference>
<evidence type="ECO:0000313" key="4">
    <source>
        <dbReference type="EMBL" id="SEJ58800.1"/>
    </source>
</evidence>
<organism evidence="4 5">
    <name type="scientific">Azotobacter beijerinckii</name>
    <dbReference type="NCBI Taxonomy" id="170623"/>
    <lineage>
        <taxon>Bacteria</taxon>
        <taxon>Pseudomonadati</taxon>
        <taxon>Pseudomonadota</taxon>
        <taxon>Gammaproteobacteria</taxon>
        <taxon>Pseudomonadales</taxon>
        <taxon>Pseudomonadaceae</taxon>
        <taxon>Azotobacter</taxon>
    </lineage>
</organism>
<keyword evidence="2" id="KW-0520">NAD</keyword>
<evidence type="ECO:0000313" key="5">
    <source>
        <dbReference type="Proteomes" id="UP000199005"/>
    </source>
</evidence>
<dbReference type="CDD" id="cd12180">
    <property type="entry name" value="2-Hacid_dh_15"/>
    <property type="match status" value="1"/>
</dbReference>
<evidence type="ECO:0000256" key="2">
    <source>
        <dbReference type="ARBA" id="ARBA00023027"/>
    </source>
</evidence>
<dbReference type="SUPFAM" id="SSF51735">
    <property type="entry name" value="NAD(P)-binding Rossmann-fold domains"/>
    <property type="match status" value="1"/>
</dbReference>
<accession>A0A1H7AAA1</accession>
<name>A0A1H7AAA1_9GAMM</name>
<dbReference type="RefSeq" id="WP_090903318.1">
    <property type="nucleotide sequence ID" value="NZ_FNYO01000197.1"/>
</dbReference>
<dbReference type="AlphaFoldDB" id="A0A1H7AAA1"/>
<dbReference type="EMBL" id="FNYO01000197">
    <property type="protein sequence ID" value="SEJ58800.1"/>
    <property type="molecule type" value="Genomic_DNA"/>
</dbReference>
<reference evidence="4 5" key="1">
    <citation type="submission" date="2016-10" db="EMBL/GenBank/DDBJ databases">
        <authorList>
            <person name="de Groot N.N."/>
        </authorList>
    </citation>
    <scope>NUCLEOTIDE SEQUENCE [LARGE SCALE GENOMIC DNA]</scope>
    <source>
        <strain evidence="4 5">DSM 1041</strain>
    </source>
</reference>
<feature type="domain" description="D-isomer specific 2-hydroxyacid dehydrogenase NAD-binding" evidence="3">
    <location>
        <begin position="108"/>
        <end position="277"/>
    </location>
</feature>
<dbReference type="PANTHER" id="PTHR43333:SF1">
    <property type="entry name" value="D-ISOMER SPECIFIC 2-HYDROXYACID DEHYDROGENASE NAD-BINDING DOMAIN-CONTAINING PROTEIN"/>
    <property type="match status" value="1"/>
</dbReference>
<evidence type="ECO:0000256" key="1">
    <source>
        <dbReference type="ARBA" id="ARBA00023002"/>
    </source>
</evidence>
<dbReference type="PANTHER" id="PTHR43333">
    <property type="entry name" value="2-HACID_DH_C DOMAIN-CONTAINING PROTEIN"/>
    <property type="match status" value="1"/>
</dbReference>
<sequence length="314" mass="34325">MSGITIASQLDAEANQYLQTHLPDERIVQLENQSLAGIPAETRVLIVRPINVRGVSLTHPPEGWPFRLEWVQLSSSGIDAYPDWLFELPRVTSARGTAAHALAEFALAAIFSAAKRFPELWVKDERWELQPLGQLRGNTLGILGFGAIGQVLAEKALALGMRVLALRKDNRPIDHPGVESARDILALAERADHLVIAAPLTPATRHLVDRDVLGRARAGQHLINIARGGLLDQQALLEALDAGRLSLATLDVTDPEPLPSGHPLYRHPRVRISPHTSAISADSQKNVADRFLENFERFKAGQALIGLVDTARGY</sequence>
<dbReference type="Pfam" id="PF02826">
    <property type="entry name" value="2-Hacid_dh_C"/>
    <property type="match status" value="1"/>
</dbReference>
<gene>
    <name evidence="4" type="ORF">SAMN04244579_04868</name>
</gene>
<dbReference type="GO" id="GO:0016491">
    <property type="term" value="F:oxidoreductase activity"/>
    <property type="evidence" value="ECO:0007669"/>
    <property type="project" value="UniProtKB-KW"/>
</dbReference>
<protein>
    <submittedName>
        <fullName evidence="4">Phosphoglycerate dehydrogenase</fullName>
    </submittedName>
</protein>
<proteinExistence type="predicted"/>
<dbReference type="Proteomes" id="UP000199005">
    <property type="component" value="Unassembled WGS sequence"/>
</dbReference>
<keyword evidence="1" id="KW-0560">Oxidoreductase</keyword>
<dbReference type="Gene3D" id="3.40.50.720">
    <property type="entry name" value="NAD(P)-binding Rossmann-like Domain"/>
    <property type="match status" value="2"/>
</dbReference>
<evidence type="ECO:0000259" key="3">
    <source>
        <dbReference type="Pfam" id="PF02826"/>
    </source>
</evidence>
<dbReference type="GO" id="GO:0051287">
    <property type="term" value="F:NAD binding"/>
    <property type="evidence" value="ECO:0007669"/>
    <property type="project" value="InterPro"/>
</dbReference>